<reference evidence="2 3" key="1">
    <citation type="submission" date="2019-07" db="EMBL/GenBank/DDBJ databases">
        <title>WGS assembly of Gossypium tomentosum.</title>
        <authorList>
            <person name="Chen Z.J."/>
            <person name="Sreedasyam A."/>
            <person name="Ando A."/>
            <person name="Song Q."/>
            <person name="De L."/>
            <person name="Hulse-Kemp A."/>
            <person name="Ding M."/>
            <person name="Ye W."/>
            <person name="Kirkbride R."/>
            <person name="Jenkins J."/>
            <person name="Plott C."/>
            <person name="Lovell J."/>
            <person name="Lin Y.-M."/>
            <person name="Vaughn R."/>
            <person name="Liu B."/>
            <person name="Li W."/>
            <person name="Simpson S."/>
            <person name="Scheffler B."/>
            <person name="Saski C."/>
            <person name="Grover C."/>
            <person name="Hu G."/>
            <person name="Conover J."/>
            <person name="Carlson J."/>
            <person name="Shu S."/>
            <person name="Boston L."/>
            <person name="Williams M."/>
            <person name="Peterson D."/>
            <person name="Mcgee K."/>
            <person name="Jones D."/>
            <person name="Wendel J."/>
            <person name="Stelly D."/>
            <person name="Grimwood J."/>
            <person name="Schmutz J."/>
        </authorList>
    </citation>
    <scope>NUCLEOTIDE SEQUENCE [LARGE SCALE GENOMIC DNA]</scope>
    <source>
        <strain evidence="2">7179.01</strain>
    </source>
</reference>
<gene>
    <name evidence="2" type="ORF">ES332_D13G027400v1</name>
</gene>
<keyword evidence="1" id="KW-1133">Transmembrane helix</keyword>
<dbReference type="AlphaFoldDB" id="A0A5D2HSN5"/>
<proteinExistence type="predicted"/>
<sequence>MSIYSNASIFLVLEKLPISMKLIVIKWKPISIVLLLLLMLSMPYFFAGSFDVSDREIMRLIIEARRHTLQSLHPIILIAANIRFIEKPILCHPMKEEMSGKSMGDYLERSRMFMLGFGYLLVAFSA</sequence>
<keyword evidence="1" id="KW-0472">Membrane</keyword>
<name>A0A5D2HSN5_GOSTO</name>
<organism evidence="2 3">
    <name type="scientific">Gossypium tomentosum</name>
    <name type="common">Hawaiian cotton</name>
    <name type="synonym">Gossypium sandvicense</name>
    <dbReference type="NCBI Taxonomy" id="34277"/>
    <lineage>
        <taxon>Eukaryota</taxon>
        <taxon>Viridiplantae</taxon>
        <taxon>Streptophyta</taxon>
        <taxon>Embryophyta</taxon>
        <taxon>Tracheophyta</taxon>
        <taxon>Spermatophyta</taxon>
        <taxon>Magnoliopsida</taxon>
        <taxon>eudicotyledons</taxon>
        <taxon>Gunneridae</taxon>
        <taxon>Pentapetalae</taxon>
        <taxon>rosids</taxon>
        <taxon>malvids</taxon>
        <taxon>Malvales</taxon>
        <taxon>Malvaceae</taxon>
        <taxon>Malvoideae</taxon>
        <taxon>Gossypium</taxon>
    </lineage>
</organism>
<accession>A0A5D2HSN5</accession>
<dbReference type="EMBL" id="CM017635">
    <property type="protein sequence ID" value="TYH32980.1"/>
    <property type="molecule type" value="Genomic_DNA"/>
</dbReference>
<evidence type="ECO:0000256" key="1">
    <source>
        <dbReference type="SAM" id="Phobius"/>
    </source>
</evidence>
<protein>
    <submittedName>
        <fullName evidence="2">Uncharacterized protein</fullName>
    </submittedName>
</protein>
<keyword evidence="1" id="KW-0812">Transmembrane</keyword>
<dbReference type="Proteomes" id="UP000322667">
    <property type="component" value="Chromosome D13"/>
</dbReference>
<evidence type="ECO:0000313" key="3">
    <source>
        <dbReference type="Proteomes" id="UP000322667"/>
    </source>
</evidence>
<feature type="transmembrane region" description="Helical" evidence="1">
    <location>
        <begin position="30"/>
        <end position="47"/>
    </location>
</feature>
<keyword evidence="3" id="KW-1185">Reference proteome</keyword>
<evidence type="ECO:0000313" key="2">
    <source>
        <dbReference type="EMBL" id="TYH32980.1"/>
    </source>
</evidence>